<dbReference type="InterPro" id="IPR000551">
    <property type="entry name" value="MerR-type_HTH_dom"/>
</dbReference>
<dbReference type="PANTHER" id="PTHR30204">
    <property type="entry name" value="REDOX-CYCLING DRUG-SENSING TRANSCRIPTIONAL ACTIVATOR SOXR"/>
    <property type="match status" value="1"/>
</dbReference>
<evidence type="ECO:0000256" key="2">
    <source>
        <dbReference type="ARBA" id="ARBA00023015"/>
    </source>
</evidence>
<dbReference type="eggNOG" id="COG0789">
    <property type="taxonomic scope" value="Bacteria"/>
</dbReference>
<evidence type="ECO:0000313" key="7">
    <source>
        <dbReference type="Proteomes" id="UP000030003"/>
    </source>
</evidence>
<dbReference type="Gene3D" id="1.10.1660.10">
    <property type="match status" value="1"/>
</dbReference>
<evidence type="ECO:0000313" key="6">
    <source>
        <dbReference type="EMBL" id="KGO99872.1"/>
    </source>
</evidence>
<dbReference type="PANTHER" id="PTHR30204:SF69">
    <property type="entry name" value="MERR-FAMILY TRANSCRIPTIONAL REGULATOR"/>
    <property type="match status" value="1"/>
</dbReference>
<dbReference type="PROSITE" id="PS50937">
    <property type="entry name" value="HTH_MERR_2"/>
    <property type="match status" value="1"/>
</dbReference>
<protein>
    <submittedName>
        <fullName evidence="6">MerR family transcriptional regulator</fullName>
    </submittedName>
</protein>
<keyword evidence="4" id="KW-0804">Transcription</keyword>
<organism evidence="6 7">
    <name type="scientific">Lysobacter defluvii IMMIB APB-9 = DSM 18482</name>
    <dbReference type="NCBI Taxonomy" id="1385515"/>
    <lineage>
        <taxon>Bacteria</taxon>
        <taxon>Pseudomonadati</taxon>
        <taxon>Pseudomonadota</taxon>
        <taxon>Gammaproteobacteria</taxon>
        <taxon>Lysobacterales</taxon>
        <taxon>Lysobacteraceae</taxon>
        <taxon>Novilysobacter</taxon>
    </lineage>
</organism>
<gene>
    <name evidence="6" type="ORF">N791_00125</name>
</gene>
<dbReference type="AlphaFoldDB" id="A0A0A0MBN8"/>
<name>A0A0A0MBN8_9GAMM</name>
<dbReference type="GO" id="GO:0003677">
    <property type="term" value="F:DNA binding"/>
    <property type="evidence" value="ECO:0007669"/>
    <property type="project" value="UniProtKB-KW"/>
</dbReference>
<dbReference type="Proteomes" id="UP000030003">
    <property type="component" value="Unassembled WGS sequence"/>
</dbReference>
<accession>A0A0A0MBN8</accession>
<keyword evidence="2" id="KW-0805">Transcription regulation</keyword>
<dbReference type="STRING" id="1385515.GCA_000423325_01184"/>
<comment type="caution">
    <text evidence="6">The sequence shown here is derived from an EMBL/GenBank/DDBJ whole genome shotgun (WGS) entry which is preliminary data.</text>
</comment>
<dbReference type="SUPFAM" id="SSF46955">
    <property type="entry name" value="Putative DNA-binding domain"/>
    <property type="match status" value="1"/>
</dbReference>
<dbReference type="Pfam" id="PF13411">
    <property type="entry name" value="MerR_1"/>
    <property type="match status" value="1"/>
</dbReference>
<feature type="domain" description="HTH merR-type" evidence="5">
    <location>
        <begin position="3"/>
        <end position="72"/>
    </location>
</feature>
<dbReference type="SMART" id="SM00422">
    <property type="entry name" value="HTH_MERR"/>
    <property type="match status" value="1"/>
</dbReference>
<evidence type="ECO:0000256" key="3">
    <source>
        <dbReference type="ARBA" id="ARBA00023125"/>
    </source>
</evidence>
<dbReference type="InterPro" id="IPR047057">
    <property type="entry name" value="MerR_fam"/>
</dbReference>
<dbReference type="PROSITE" id="PS00552">
    <property type="entry name" value="HTH_MERR_1"/>
    <property type="match status" value="1"/>
</dbReference>
<sequence>MLTLTIGRLATAANVSVETVRYYQRRGLLPEPERPAGGIRRYGPDDVRRLQFICRAKAMGFNLTEIEALQQVVGASSCKQTQLLTARKLADVRRRISGLRKLEADLEKQLGKCVQAPAGTPCPTLDVLSGGNVALDQPRSR</sequence>
<dbReference type="PRINTS" id="PR00040">
    <property type="entry name" value="HTHMERR"/>
</dbReference>
<dbReference type="EMBL" id="AVBH01000001">
    <property type="protein sequence ID" value="KGO99872.1"/>
    <property type="molecule type" value="Genomic_DNA"/>
</dbReference>
<evidence type="ECO:0000256" key="4">
    <source>
        <dbReference type="ARBA" id="ARBA00023163"/>
    </source>
</evidence>
<evidence type="ECO:0000256" key="1">
    <source>
        <dbReference type="ARBA" id="ARBA00022491"/>
    </source>
</evidence>
<evidence type="ECO:0000259" key="5">
    <source>
        <dbReference type="PROSITE" id="PS50937"/>
    </source>
</evidence>
<reference evidence="6 7" key="1">
    <citation type="submission" date="2013-08" db="EMBL/GenBank/DDBJ databases">
        <title>Genomic analysis of Lysobacter defluvii.</title>
        <authorList>
            <person name="Wang Q."/>
            <person name="Wang G."/>
        </authorList>
    </citation>
    <scope>NUCLEOTIDE SEQUENCE [LARGE SCALE GENOMIC DNA]</scope>
    <source>
        <strain evidence="6 7">IMMIB APB-9</strain>
    </source>
</reference>
<proteinExistence type="predicted"/>
<dbReference type="GO" id="GO:0003700">
    <property type="term" value="F:DNA-binding transcription factor activity"/>
    <property type="evidence" value="ECO:0007669"/>
    <property type="project" value="InterPro"/>
</dbReference>
<keyword evidence="7" id="KW-1185">Reference proteome</keyword>
<keyword evidence="1" id="KW-0678">Repressor</keyword>
<keyword evidence="3" id="KW-0238">DNA-binding</keyword>
<dbReference type="InterPro" id="IPR009061">
    <property type="entry name" value="DNA-bd_dom_put_sf"/>
</dbReference>